<protein>
    <recommendedName>
        <fullName evidence="10">Thiamine-phosphate synthase</fullName>
        <ecNumber evidence="10">2.5.1.3</ecNumber>
    </recommendedName>
    <alternativeName>
        <fullName evidence="10">Thiamine-phosphate pyrophosphorylase</fullName>
    </alternativeName>
</protein>
<name>W4M0D2_9BACT</name>
<comment type="catalytic activity">
    <reaction evidence="7 10">
        <text>4-methyl-5-(2-phosphooxyethyl)-thiazole + 4-amino-2-methyl-5-(diphosphooxymethyl)pyrimidine + H(+) = thiamine phosphate + diphosphate</text>
        <dbReference type="Rhea" id="RHEA:22328"/>
        <dbReference type="ChEBI" id="CHEBI:15378"/>
        <dbReference type="ChEBI" id="CHEBI:33019"/>
        <dbReference type="ChEBI" id="CHEBI:37575"/>
        <dbReference type="ChEBI" id="CHEBI:57841"/>
        <dbReference type="ChEBI" id="CHEBI:58296"/>
        <dbReference type="EC" id="2.5.1.3"/>
    </reaction>
</comment>
<dbReference type="CDD" id="cd00564">
    <property type="entry name" value="TMP_TenI"/>
    <property type="match status" value="1"/>
</dbReference>
<dbReference type="GO" id="GO:0009229">
    <property type="term" value="P:thiamine diphosphate biosynthetic process"/>
    <property type="evidence" value="ECO:0007669"/>
    <property type="project" value="UniProtKB-UniPathway"/>
</dbReference>
<dbReference type="InterPro" id="IPR022998">
    <property type="entry name" value="ThiamineP_synth_TenI"/>
</dbReference>
<comment type="pathway">
    <text evidence="2 11">Cofactor biosynthesis; thiamine diphosphate biosynthesis; thiamine phosphate from 4-amino-2-methyl-5-diphosphomethylpyrimidine and 4-methyl-5-(2-phosphoethyl)-thiazole: step 1/1.</text>
</comment>
<dbReference type="AlphaFoldDB" id="W4M0D2"/>
<keyword evidence="4" id="KW-0479">Metal-binding</keyword>
<dbReference type="HOGENOM" id="CLU_1280019_0_0_7"/>
<reference evidence="13 14" key="1">
    <citation type="journal article" date="2014" name="Nature">
        <title>An environmental bacterial taxon with a large and distinct metabolic repertoire.</title>
        <authorList>
            <person name="Wilson M.C."/>
            <person name="Mori T."/>
            <person name="Ruckert C."/>
            <person name="Uria A.R."/>
            <person name="Helf M.J."/>
            <person name="Takada K."/>
            <person name="Gernert C."/>
            <person name="Steffens U.A."/>
            <person name="Heycke N."/>
            <person name="Schmitt S."/>
            <person name="Rinke C."/>
            <person name="Helfrich E.J."/>
            <person name="Brachmann A.O."/>
            <person name="Gurgui C."/>
            <person name="Wakimoto T."/>
            <person name="Kracht M."/>
            <person name="Crusemann M."/>
            <person name="Hentschel U."/>
            <person name="Abe I."/>
            <person name="Matsunaga S."/>
            <person name="Kalinowski J."/>
            <person name="Takeyama H."/>
            <person name="Piel J."/>
        </authorList>
    </citation>
    <scope>NUCLEOTIDE SEQUENCE [LARGE SCALE GENOMIC DNA]</scope>
    <source>
        <strain evidence="14">TSY2</strain>
    </source>
</reference>
<dbReference type="SUPFAM" id="SSF51391">
    <property type="entry name" value="Thiamin phosphate synthase"/>
    <property type="match status" value="1"/>
</dbReference>
<comment type="caution">
    <text evidence="13">The sequence shown here is derived from an EMBL/GenBank/DDBJ whole genome shotgun (WGS) entry which is preliminary data.</text>
</comment>
<evidence type="ECO:0000256" key="11">
    <source>
        <dbReference type="RuleBase" id="RU004253"/>
    </source>
</evidence>
<dbReference type="InterPro" id="IPR036206">
    <property type="entry name" value="ThiamineP_synth_sf"/>
</dbReference>
<evidence type="ECO:0000256" key="5">
    <source>
        <dbReference type="ARBA" id="ARBA00022842"/>
    </source>
</evidence>
<evidence type="ECO:0000256" key="3">
    <source>
        <dbReference type="ARBA" id="ARBA00022679"/>
    </source>
</evidence>
<dbReference type="Pfam" id="PF02581">
    <property type="entry name" value="TMP-TENI"/>
    <property type="match status" value="1"/>
</dbReference>
<feature type="domain" description="Thiamine phosphate synthase/TenI" evidence="12">
    <location>
        <begin position="16"/>
        <end position="197"/>
    </location>
</feature>
<accession>W4M0D2</accession>
<comment type="similarity">
    <text evidence="10">Belongs to the thiamine-phosphate synthase family.</text>
</comment>
<dbReference type="PANTHER" id="PTHR20857">
    <property type="entry name" value="THIAMINE-PHOSPHATE PYROPHOSPHORYLASE"/>
    <property type="match status" value="1"/>
</dbReference>
<dbReference type="HAMAP" id="MF_00097">
    <property type="entry name" value="TMP_synthase"/>
    <property type="match status" value="1"/>
</dbReference>
<evidence type="ECO:0000256" key="8">
    <source>
        <dbReference type="ARBA" id="ARBA00047851"/>
    </source>
</evidence>
<gene>
    <name evidence="13" type="ORF">ETSY2_33495</name>
</gene>
<feature type="non-terminal residue" evidence="13">
    <location>
        <position position="1"/>
    </location>
</feature>
<evidence type="ECO:0000256" key="9">
    <source>
        <dbReference type="ARBA" id="ARBA00047883"/>
    </source>
</evidence>
<comment type="cofactor">
    <cofactor evidence="1">
        <name>Mg(2+)</name>
        <dbReference type="ChEBI" id="CHEBI:18420"/>
    </cofactor>
</comment>
<comment type="catalytic activity">
    <reaction evidence="8 10">
        <text>2-(2-carboxy-4-methylthiazol-5-yl)ethyl phosphate + 4-amino-2-methyl-5-(diphosphooxymethyl)pyrimidine + 2 H(+) = thiamine phosphate + CO2 + diphosphate</text>
        <dbReference type="Rhea" id="RHEA:47848"/>
        <dbReference type="ChEBI" id="CHEBI:15378"/>
        <dbReference type="ChEBI" id="CHEBI:16526"/>
        <dbReference type="ChEBI" id="CHEBI:33019"/>
        <dbReference type="ChEBI" id="CHEBI:37575"/>
        <dbReference type="ChEBI" id="CHEBI:57841"/>
        <dbReference type="ChEBI" id="CHEBI:62890"/>
        <dbReference type="EC" id="2.5.1.3"/>
    </reaction>
</comment>
<evidence type="ECO:0000313" key="13">
    <source>
        <dbReference type="EMBL" id="ETX03436.1"/>
    </source>
</evidence>
<dbReference type="UniPathway" id="UPA00060">
    <property type="reaction ID" value="UER00141"/>
</dbReference>
<evidence type="ECO:0000256" key="1">
    <source>
        <dbReference type="ARBA" id="ARBA00001946"/>
    </source>
</evidence>
<dbReference type="PANTHER" id="PTHR20857:SF15">
    <property type="entry name" value="THIAMINE-PHOSPHATE SYNTHASE"/>
    <property type="match status" value="1"/>
</dbReference>
<dbReference type="NCBIfam" id="TIGR00693">
    <property type="entry name" value="thiE"/>
    <property type="match status" value="1"/>
</dbReference>
<evidence type="ECO:0000256" key="7">
    <source>
        <dbReference type="ARBA" id="ARBA00047334"/>
    </source>
</evidence>
<sequence length="215" mass="22774">RHPGHNVNRQSLLSGLNVITDQHLMPRDRFVEMVDAAVRNGAKIVQLREKHTPPEEIARLGQSLLSVTRRYGALLLINDDPEIAHAIGADGVHVGREDATVPEARVLLGPDAIIGVTCYGQIERAVAAVQEGADYVAFGTPFPSPTKGTQGKTPLTIYREVKQHVSVPVFAIGGINAGNAQQIRDAGADAISVVSGVFGAPDVGAAAKFLATMFT</sequence>
<keyword evidence="3 10" id="KW-0808">Transferase</keyword>
<evidence type="ECO:0000256" key="2">
    <source>
        <dbReference type="ARBA" id="ARBA00005165"/>
    </source>
</evidence>
<dbReference type="GO" id="GO:0009228">
    <property type="term" value="P:thiamine biosynthetic process"/>
    <property type="evidence" value="ECO:0007669"/>
    <property type="project" value="UniProtKB-KW"/>
</dbReference>
<dbReference type="GO" id="GO:0046872">
    <property type="term" value="F:metal ion binding"/>
    <property type="evidence" value="ECO:0007669"/>
    <property type="project" value="UniProtKB-KW"/>
</dbReference>
<evidence type="ECO:0000259" key="12">
    <source>
        <dbReference type="Pfam" id="PF02581"/>
    </source>
</evidence>
<evidence type="ECO:0000256" key="4">
    <source>
        <dbReference type="ARBA" id="ARBA00022723"/>
    </source>
</evidence>
<dbReference type="EC" id="2.5.1.3" evidence="10"/>
<keyword evidence="14" id="KW-1185">Reference proteome</keyword>
<evidence type="ECO:0000313" key="14">
    <source>
        <dbReference type="Proteomes" id="UP000019140"/>
    </source>
</evidence>
<dbReference type="InterPro" id="IPR013785">
    <property type="entry name" value="Aldolase_TIM"/>
</dbReference>
<keyword evidence="5" id="KW-0460">Magnesium</keyword>
<dbReference type="Proteomes" id="UP000019140">
    <property type="component" value="Unassembled WGS sequence"/>
</dbReference>
<dbReference type="GO" id="GO:0005737">
    <property type="term" value="C:cytoplasm"/>
    <property type="evidence" value="ECO:0007669"/>
    <property type="project" value="TreeGrafter"/>
</dbReference>
<comment type="catalytic activity">
    <reaction evidence="9 10">
        <text>2-[(2R,5Z)-2-carboxy-4-methylthiazol-5(2H)-ylidene]ethyl phosphate + 4-amino-2-methyl-5-(diphosphooxymethyl)pyrimidine + 2 H(+) = thiamine phosphate + CO2 + diphosphate</text>
        <dbReference type="Rhea" id="RHEA:47844"/>
        <dbReference type="ChEBI" id="CHEBI:15378"/>
        <dbReference type="ChEBI" id="CHEBI:16526"/>
        <dbReference type="ChEBI" id="CHEBI:33019"/>
        <dbReference type="ChEBI" id="CHEBI:37575"/>
        <dbReference type="ChEBI" id="CHEBI:57841"/>
        <dbReference type="ChEBI" id="CHEBI:62899"/>
        <dbReference type="EC" id="2.5.1.3"/>
    </reaction>
</comment>
<keyword evidence="6 10" id="KW-0784">Thiamine biosynthesis</keyword>
<dbReference type="GO" id="GO:0004789">
    <property type="term" value="F:thiamine-phosphate diphosphorylase activity"/>
    <property type="evidence" value="ECO:0007669"/>
    <property type="project" value="UniProtKB-EC"/>
</dbReference>
<evidence type="ECO:0000256" key="10">
    <source>
        <dbReference type="RuleBase" id="RU003826"/>
    </source>
</evidence>
<dbReference type="EMBL" id="AZHX01001434">
    <property type="protein sequence ID" value="ETX03436.1"/>
    <property type="molecule type" value="Genomic_DNA"/>
</dbReference>
<organism evidence="13 14">
    <name type="scientific">Candidatus Entotheonella gemina</name>
    <dbReference type="NCBI Taxonomy" id="1429439"/>
    <lineage>
        <taxon>Bacteria</taxon>
        <taxon>Pseudomonadati</taxon>
        <taxon>Nitrospinota/Tectimicrobiota group</taxon>
        <taxon>Candidatus Tectimicrobiota</taxon>
        <taxon>Candidatus Entotheonellia</taxon>
        <taxon>Candidatus Entotheonellales</taxon>
        <taxon>Candidatus Entotheonellaceae</taxon>
        <taxon>Candidatus Entotheonella</taxon>
    </lineage>
</organism>
<dbReference type="Gene3D" id="3.20.20.70">
    <property type="entry name" value="Aldolase class I"/>
    <property type="match status" value="1"/>
</dbReference>
<evidence type="ECO:0000256" key="6">
    <source>
        <dbReference type="ARBA" id="ARBA00022977"/>
    </source>
</evidence>
<proteinExistence type="inferred from homology"/>
<dbReference type="InterPro" id="IPR034291">
    <property type="entry name" value="TMP_synthase"/>
</dbReference>